<organism evidence="1 2">
    <name type="scientific">Dendrothele bispora (strain CBS 962.96)</name>
    <dbReference type="NCBI Taxonomy" id="1314807"/>
    <lineage>
        <taxon>Eukaryota</taxon>
        <taxon>Fungi</taxon>
        <taxon>Dikarya</taxon>
        <taxon>Basidiomycota</taxon>
        <taxon>Agaricomycotina</taxon>
        <taxon>Agaricomycetes</taxon>
        <taxon>Agaricomycetidae</taxon>
        <taxon>Agaricales</taxon>
        <taxon>Agaricales incertae sedis</taxon>
        <taxon>Dendrothele</taxon>
    </lineage>
</organism>
<evidence type="ECO:0000313" key="2">
    <source>
        <dbReference type="Proteomes" id="UP000297245"/>
    </source>
</evidence>
<proteinExistence type="predicted"/>
<dbReference type="AlphaFoldDB" id="A0A4S8L3I5"/>
<protein>
    <submittedName>
        <fullName evidence="1">Uncharacterized protein</fullName>
    </submittedName>
</protein>
<keyword evidence="2" id="KW-1185">Reference proteome</keyword>
<name>A0A4S8L3I5_DENBC</name>
<evidence type="ECO:0000313" key="1">
    <source>
        <dbReference type="EMBL" id="THU83039.1"/>
    </source>
</evidence>
<sequence length="115" mass="12612">MIIRSSSPEGPRKVPARWLCTCGDLAGTLRGPSRGPRGDLAGTLQRPCTDPHRTCGDLAQTLEGTAQGSSTAQESKFAGTLHRPSQILKKYQWCLYPYLDLKWNIGSVQLSKKQN</sequence>
<dbReference type="EMBL" id="ML179691">
    <property type="protein sequence ID" value="THU83039.1"/>
    <property type="molecule type" value="Genomic_DNA"/>
</dbReference>
<accession>A0A4S8L3I5</accession>
<reference evidence="1 2" key="1">
    <citation type="journal article" date="2019" name="Nat. Ecol. Evol.">
        <title>Megaphylogeny resolves global patterns of mushroom evolution.</title>
        <authorList>
            <person name="Varga T."/>
            <person name="Krizsan K."/>
            <person name="Foldi C."/>
            <person name="Dima B."/>
            <person name="Sanchez-Garcia M."/>
            <person name="Sanchez-Ramirez S."/>
            <person name="Szollosi G.J."/>
            <person name="Szarkandi J.G."/>
            <person name="Papp V."/>
            <person name="Albert L."/>
            <person name="Andreopoulos W."/>
            <person name="Angelini C."/>
            <person name="Antonin V."/>
            <person name="Barry K.W."/>
            <person name="Bougher N.L."/>
            <person name="Buchanan P."/>
            <person name="Buyck B."/>
            <person name="Bense V."/>
            <person name="Catcheside P."/>
            <person name="Chovatia M."/>
            <person name="Cooper J."/>
            <person name="Damon W."/>
            <person name="Desjardin D."/>
            <person name="Finy P."/>
            <person name="Geml J."/>
            <person name="Haridas S."/>
            <person name="Hughes K."/>
            <person name="Justo A."/>
            <person name="Karasinski D."/>
            <person name="Kautmanova I."/>
            <person name="Kiss B."/>
            <person name="Kocsube S."/>
            <person name="Kotiranta H."/>
            <person name="LaButti K.M."/>
            <person name="Lechner B.E."/>
            <person name="Liimatainen K."/>
            <person name="Lipzen A."/>
            <person name="Lukacs Z."/>
            <person name="Mihaltcheva S."/>
            <person name="Morgado L.N."/>
            <person name="Niskanen T."/>
            <person name="Noordeloos M.E."/>
            <person name="Ohm R.A."/>
            <person name="Ortiz-Santana B."/>
            <person name="Ovrebo C."/>
            <person name="Racz N."/>
            <person name="Riley R."/>
            <person name="Savchenko A."/>
            <person name="Shiryaev A."/>
            <person name="Soop K."/>
            <person name="Spirin V."/>
            <person name="Szebenyi C."/>
            <person name="Tomsovsky M."/>
            <person name="Tulloss R.E."/>
            <person name="Uehling J."/>
            <person name="Grigoriev I.V."/>
            <person name="Vagvolgyi C."/>
            <person name="Papp T."/>
            <person name="Martin F.M."/>
            <person name="Miettinen O."/>
            <person name="Hibbett D.S."/>
            <person name="Nagy L.G."/>
        </authorList>
    </citation>
    <scope>NUCLEOTIDE SEQUENCE [LARGE SCALE GENOMIC DNA]</scope>
    <source>
        <strain evidence="1 2">CBS 962.96</strain>
    </source>
</reference>
<dbReference type="Proteomes" id="UP000297245">
    <property type="component" value="Unassembled WGS sequence"/>
</dbReference>
<gene>
    <name evidence="1" type="ORF">K435DRAFT_807833</name>
</gene>